<dbReference type="AlphaFoldDB" id="A0AAV5SXJ7"/>
<evidence type="ECO:0000313" key="1">
    <source>
        <dbReference type="EMBL" id="GMS87502.1"/>
    </source>
</evidence>
<comment type="caution">
    <text evidence="1">The sequence shown here is derived from an EMBL/GenBank/DDBJ whole genome shotgun (WGS) entry which is preliminary data.</text>
</comment>
<keyword evidence="2" id="KW-1185">Reference proteome</keyword>
<reference evidence="1" key="1">
    <citation type="submission" date="2023-10" db="EMBL/GenBank/DDBJ databases">
        <title>Genome assembly of Pristionchus species.</title>
        <authorList>
            <person name="Yoshida K."/>
            <person name="Sommer R.J."/>
        </authorList>
    </citation>
    <scope>NUCLEOTIDE SEQUENCE</scope>
    <source>
        <strain evidence="1">RS0144</strain>
    </source>
</reference>
<accession>A0AAV5SXJ7</accession>
<gene>
    <name evidence="1" type="ORF">PENTCL1PPCAC_9677</name>
</gene>
<evidence type="ECO:0000313" key="2">
    <source>
        <dbReference type="Proteomes" id="UP001432027"/>
    </source>
</evidence>
<sequence length="563" mass="64782">MFARQLDCQIVPQFCVEGEEYESSLDDQCAFSFSFEHCPKALRHRNVTGFLRNRELHGNRVSHRPRIVYDVNAMDTFTRGVRRLGLDKYGKQTWEPVYHALQASSTEYAQCFNDSNIAAISPDGNTLVRTRINDEDERVYDVLGRGTKLLYICRMSPKYLVWPISMVLEDIPLSEPLTFLFSRNNGLIASVLMDICVEEREARGPQQGVIRVDLLVPWAGVQLCTINTACLALREDRARKTIEKRCVRAHDRGVVINCGFQIIFLTVTPKIVYPLSVPGEIRKTYYFESKSYLGFESRPSDAIEKRHDVDVGETLSCRYAVAFPSRAYDHSMKTRLEMRQHPITPLTQRLVKHPDVGDPTNGSKQLFMARQVVPIEPLVVKFLSRWYAAQRSPAKFVGAMDYEADVLSIDEVACCAQIGVFVKAEVRVALPPRPEEREDGEGETRRVKNPREKTQFDVVYVEFDWLIIEGGPRNPRVCMRKAGIGNSEIFDKNRWYTGNARVRYETHEVQQRESSKAVIELQPVLQPEMLLQQRSTRNRFHNSQSDLSFDFYQEESQEESQEE</sequence>
<name>A0AAV5SXJ7_9BILA</name>
<organism evidence="1 2">
    <name type="scientific">Pristionchus entomophagus</name>
    <dbReference type="NCBI Taxonomy" id="358040"/>
    <lineage>
        <taxon>Eukaryota</taxon>
        <taxon>Metazoa</taxon>
        <taxon>Ecdysozoa</taxon>
        <taxon>Nematoda</taxon>
        <taxon>Chromadorea</taxon>
        <taxon>Rhabditida</taxon>
        <taxon>Rhabditina</taxon>
        <taxon>Diplogasteromorpha</taxon>
        <taxon>Diplogasteroidea</taxon>
        <taxon>Neodiplogasteridae</taxon>
        <taxon>Pristionchus</taxon>
    </lineage>
</organism>
<protein>
    <submittedName>
        <fullName evidence="1">Uncharacterized protein</fullName>
    </submittedName>
</protein>
<dbReference type="Proteomes" id="UP001432027">
    <property type="component" value="Unassembled WGS sequence"/>
</dbReference>
<dbReference type="EMBL" id="BTSX01000003">
    <property type="protein sequence ID" value="GMS87502.1"/>
    <property type="molecule type" value="Genomic_DNA"/>
</dbReference>
<proteinExistence type="predicted"/>